<protein>
    <submittedName>
        <fullName evidence="1">Uncharacterized protein</fullName>
    </submittedName>
</protein>
<evidence type="ECO:0000313" key="1">
    <source>
        <dbReference type="EMBL" id="CEK70704.1"/>
    </source>
</evidence>
<proteinExistence type="predicted"/>
<dbReference type="EMBL" id="HACG01023839">
    <property type="protein sequence ID" value="CEK70704.1"/>
    <property type="molecule type" value="Transcribed_RNA"/>
</dbReference>
<accession>A0A0B6ZPY7</accession>
<feature type="non-terminal residue" evidence="1">
    <location>
        <position position="53"/>
    </location>
</feature>
<name>A0A0B6ZPY7_9EUPU</name>
<dbReference type="AlphaFoldDB" id="A0A0B6ZPY7"/>
<reference evidence="1" key="1">
    <citation type="submission" date="2014-12" db="EMBL/GenBank/DDBJ databases">
        <title>Insight into the proteome of Arion vulgaris.</title>
        <authorList>
            <person name="Aradska J."/>
            <person name="Bulat T."/>
            <person name="Smidak R."/>
            <person name="Sarate P."/>
            <person name="Gangsoo J."/>
            <person name="Sialana F."/>
            <person name="Bilban M."/>
            <person name="Lubec G."/>
        </authorList>
    </citation>
    <scope>NUCLEOTIDE SEQUENCE</scope>
    <source>
        <tissue evidence="1">Skin</tissue>
    </source>
</reference>
<gene>
    <name evidence="1" type="primary">ORF75293</name>
</gene>
<sequence length="53" mass="6290">MMPAFVLVVQQFNQTRQLPREVSFIICISDTHNELNNISFMDKSRFVLEQQMD</sequence>
<organism evidence="1">
    <name type="scientific">Arion vulgaris</name>
    <dbReference type="NCBI Taxonomy" id="1028688"/>
    <lineage>
        <taxon>Eukaryota</taxon>
        <taxon>Metazoa</taxon>
        <taxon>Spiralia</taxon>
        <taxon>Lophotrochozoa</taxon>
        <taxon>Mollusca</taxon>
        <taxon>Gastropoda</taxon>
        <taxon>Heterobranchia</taxon>
        <taxon>Euthyneura</taxon>
        <taxon>Panpulmonata</taxon>
        <taxon>Eupulmonata</taxon>
        <taxon>Stylommatophora</taxon>
        <taxon>Helicina</taxon>
        <taxon>Arionoidea</taxon>
        <taxon>Arionidae</taxon>
        <taxon>Arion</taxon>
    </lineage>
</organism>